<dbReference type="GO" id="GO:0030170">
    <property type="term" value="F:pyridoxal phosphate binding"/>
    <property type="evidence" value="ECO:0007669"/>
    <property type="project" value="InterPro"/>
</dbReference>
<dbReference type="PANTHER" id="PTHR42858:SF1">
    <property type="entry name" value="LD15494P"/>
    <property type="match status" value="1"/>
</dbReference>
<reference evidence="2 3" key="1">
    <citation type="submission" date="2017-05" db="EMBL/GenBank/DDBJ databases">
        <title>Vagococcus spp. assemblies.</title>
        <authorList>
            <person name="Gulvik C.A."/>
        </authorList>
    </citation>
    <scope>NUCLEOTIDE SEQUENCE [LARGE SCALE GENOMIC DNA]</scope>
    <source>
        <strain evidence="2 3">SS1994</strain>
    </source>
</reference>
<feature type="domain" description="Aminotransferase class I/classII large" evidence="1">
    <location>
        <begin position="2"/>
        <end position="81"/>
    </location>
</feature>
<dbReference type="AlphaFoldDB" id="A0A429ZRG5"/>
<evidence type="ECO:0000313" key="3">
    <source>
        <dbReference type="Proteomes" id="UP000288490"/>
    </source>
</evidence>
<organism evidence="2 3">
    <name type="scientific">Vagococcus bubulae</name>
    <dbReference type="NCBI Taxonomy" id="1977868"/>
    <lineage>
        <taxon>Bacteria</taxon>
        <taxon>Bacillati</taxon>
        <taxon>Bacillota</taxon>
        <taxon>Bacilli</taxon>
        <taxon>Lactobacillales</taxon>
        <taxon>Enterococcaceae</taxon>
        <taxon>Vagococcus</taxon>
    </lineage>
</organism>
<proteinExistence type="predicted"/>
<dbReference type="InterPro" id="IPR015424">
    <property type="entry name" value="PyrdxlP-dep_Trfase"/>
</dbReference>
<keyword evidence="3" id="KW-1185">Reference proteome</keyword>
<evidence type="ECO:0000259" key="1">
    <source>
        <dbReference type="Pfam" id="PF00155"/>
    </source>
</evidence>
<dbReference type="InterPro" id="IPR015422">
    <property type="entry name" value="PyrdxlP-dep_Trfase_small"/>
</dbReference>
<dbReference type="Proteomes" id="UP000288490">
    <property type="component" value="Unassembled WGS sequence"/>
</dbReference>
<dbReference type="GO" id="GO:0047536">
    <property type="term" value="F:2-aminoadipate transaminase activity"/>
    <property type="evidence" value="ECO:0007669"/>
    <property type="project" value="TreeGrafter"/>
</dbReference>
<evidence type="ECO:0000313" key="2">
    <source>
        <dbReference type="EMBL" id="RST96255.1"/>
    </source>
</evidence>
<accession>A0A429ZRG5</accession>
<protein>
    <recommendedName>
        <fullName evidence="1">Aminotransferase class I/classII large domain-containing protein</fullName>
    </recommendedName>
</protein>
<gene>
    <name evidence="2" type="ORF">CBF36_00560</name>
</gene>
<dbReference type="InterPro" id="IPR004839">
    <property type="entry name" value="Aminotransferase_I/II_large"/>
</dbReference>
<dbReference type="EMBL" id="NGJT01000001">
    <property type="protein sequence ID" value="RST96255.1"/>
    <property type="molecule type" value="Genomic_DNA"/>
</dbReference>
<dbReference type="Gene3D" id="3.90.1150.10">
    <property type="entry name" value="Aspartate Aminotransferase, domain 1"/>
    <property type="match status" value="1"/>
</dbReference>
<dbReference type="SUPFAM" id="SSF53383">
    <property type="entry name" value="PLP-dependent transferases"/>
    <property type="match status" value="1"/>
</dbReference>
<sequence>MVDSLEEYMPVEVSYTKPDGGMFIWVTLPEYLDAFDILDKAKKNGVIFVPGSEFYIDGKGKNTMRLNFTNSTESEIRKGINCLSNIIKEVL</sequence>
<name>A0A429ZRG5_9ENTE</name>
<dbReference type="PANTHER" id="PTHR42858">
    <property type="entry name" value="AMINOTRANSFERASE"/>
    <property type="match status" value="1"/>
</dbReference>
<dbReference type="Pfam" id="PF00155">
    <property type="entry name" value="Aminotran_1_2"/>
    <property type="match status" value="1"/>
</dbReference>
<comment type="caution">
    <text evidence="2">The sequence shown here is derived from an EMBL/GenBank/DDBJ whole genome shotgun (WGS) entry which is preliminary data.</text>
</comment>